<organism evidence="2 3">
    <name type="scientific">Micromonospora solifontis</name>
    <dbReference type="NCBI Taxonomy" id="2487138"/>
    <lineage>
        <taxon>Bacteria</taxon>
        <taxon>Bacillati</taxon>
        <taxon>Actinomycetota</taxon>
        <taxon>Actinomycetes</taxon>
        <taxon>Micromonosporales</taxon>
        <taxon>Micromonosporaceae</taxon>
        <taxon>Micromonospora</taxon>
    </lineage>
</organism>
<protein>
    <submittedName>
        <fullName evidence="2">Nuclear transport factor 2 family protein</fullName>
    </submittedName>
</protein>
<sequence length="155" mass="17282">MDGQAHRPPRWGGRTPGRDRMTERVEAVVEALYDGLKRMDAPAVVSLFHPDAEIVTPKSLPWSTGHYSGLDGAMQYFTGALELLDDNRFDVEEIRVSGDDWAAAIGMWYGHFRSGGEFNVRFVHFWTLRDGKVIKGEGISDTDGIVRASRGEQVS</sequence>
<evidence type="ECO:0000259" key="1">
    <source>
        <dbReference type="Pfam" id="PF12680"/>
    </source>
</evidence>
<reference evidence="2 3" key="1">
    <citation type="submission" date="2018-11" db="EMBL/GenBank/DDBJ databases">
        <title>Micromonospora sp. PPF5-17, a new actinomycetes isolated from a hot spring soil.</title>
        <authorList>
            <person name="Thawai C."/>
        </authorList>
    </citation>
    <scope>NUCLEOTIDE SEQUENCE [LARGE SCALE GENOMIC DNA]</scope>
    <source>
        <strain evidence="2 3">PPF5-17</strain>
    </source>
</reference>
<dbReference type="SUPFAM" id="SSF54427">
    <property type="entry name" value="NTF2-like"/>
    <property type="match status" value="1"/>
</dbReference>
<accession>A0ABX9WFG3</accession>
<keyword evidence="3" id="KW-1185">Reference proteome</keyword>
<gene>
    <name evidence="2" type="ORF">EFE23_13655</name>
</gene>
<dbReference type="InterPro" id="IPR032710">
    <property type="entry name" value="NTF2-like_dom_sf"/>
</dbReference>
<evidence type="ECO:0000313" key="2">
    <source>
        <dbReference type="EMBL" id="RNL98637.1"/>
    </source>
</evidence>
<dbReference type="Pfam" id="PF12680">
    <property type="entry name" value="SnoaL_2"/>
    <property type="match status" value="1"/>
</dbReference>
<name>A0ABX9WFG3_9ACTN</name>
<dbReference type="InterPro" id="IPR037401">
    <property type="entry name" value="SnoaL-like"/>
</dbReference>
<dbReference type="Proteomes" id="UP000280698">
    <property type="component" value="Unassembled WGS sequence"/>
</dbReference>
<dbReference type="EMBL" id="RJLN01000032">
    <property type="protein sequence ID" value="RNL98637.1"/>
    <property type="molecule type" value="Genomic_DNA"/>
</dbReference>
<dbReference type="Gene3D" id="3.10.450.50">
    <property type="match status" value="1"/>
</dbReference>
<evidence type="ECO:0000313" key="3">
    <source>
        <dbReference type="Proteomes" id="UP000280698"/>
    </source>
</evidence>
<proteinExistence type="predicted"/>
<feature type="domain" description="SnoaL-like" evidence="1">
    <location>
        <begin position="29"/>
        <end position="134"/>
    </location>
</feature>
<comment type="caution">
    <text evidence="2">The sequence shown here is derived from an EMBL/GenBank/DDBJ whole genome shotgun (WGS) entry which is preliminary data.</text>
</comment>